<evidence type="ECO:0000256" key="1">
    <source>
        <dbReference type="SAM" id="MobiDB-lite"/>
    </source>
</evidence>
<dbReference type="Proteomes" id="UP000199412">
    <property type="component" value="Unassembled WGS sequence"/>
</dbReference>
<protein>
    <submittedName>
        <fullName evidence="2">Chromosome partitioning protein, ParB family</fullName>
    </submittedName>
</protein>
<reference evidence="2 3" key="1">
    <citation type="submission" date="2016-10" db="EMBL/GenBank/DDBJ databases">
        <authorList>
            <person name="de Groot N.N."/>
        </authorList>
    </citation>
    <scope>NUCLEOTIDE SEQUENCE [LARGE SCALE GENOMIC DNA]</scope>
    <source>
        <strain evidence="2 3">ATCC 700224</strain>
    </source>
</reference>
<name>A0A1G7IHU5_9PROT</name>
<evidence type="ECO:0000313" key="2">
    <source>
        <dbReference type="EMBL" id="SDF12158.1"/>
    </source>
</evidence>
<proteinExistence type="predicted"/>
<dbReference type="STRING" id="69960.SAMN05421720_1432"/>
<organism evidence="2 3">
    <name type="scientific">Rhodospira trueperi</name>
    <dbReference type="NCBI Taxonomy" id="69960"/>
    <lineage>
        <taxon>Bacteria</taxon>
        <taxon>Pseudomonadati</taxon>
        <taxon>Pseudomonadota</taxon>
        <taxon>Alphaproteobacteria</taxon>
        <taxon>Rhodospirillales</taxon>
        <taxon>Rhodospirillaceae</taxon>
        <taxon>Rhodospira</taxon>
    </lineage>
</organism>
<dbReference type="EMBL" id="FNAP01000043">
    <property type="protein sequence ID" value="SDF12158.1"/>
    <property type="molecule type" value="Genomic_DNA"/>
</dbReference>
<gene>
    <name evidence="2" type="ORF">SAMN05421720_1432</name>
</gene>
<accession>A0A1G7IHU5</accession>
<evidence type="ECO:0000313" key="3">
    <source>
        <dbReference type="Proteomes" id="UP000199412"/>
    </source>
</evidence>
<dbReference type="AlphaFoldDB" id="A0A1G7IHU5"/>
<feature type="compositionally biased region" description="Low complexity" evidence="1">
    <location>
        <begin position="146"/>
        <end position="159"/>
    </location>
</feature>
<feature type="non-terminal residue" evidence="2">
    <location>
        <position position="1"/>
    </location>
</feature>
<sequence length="179" mass="19516">AAAKAFEARHAEWAARLPDNPGELWGALEAMSAEDRMALLAHCVSRSVHAVVESWNRPPGRLRHADALARAVGLDIAAAGWEPTEDTYLNRVLKARILEAVREAKGERPAARIEHLRKTDMAKAAARLLEGTGWLPEPLRMPDPQPQEAMEPAPEGEAAVAVANDCDPPREEFLPEAAE</sequence>
<keyword evidence="3" id="KW-1185">Reference proteome</keyword>
<feature type="region of interest" description="Disordered" evidence="1">
    <location>
        <begin position="134"/>
        <end position="159"/>
    </location>
</feature>